<dbReference type="Proteomes" id="UP000242763">
    <property type="component" value="Unassembled WGS sequence"/>
</dbReference>
<dbReference type="GO" id="GO:0051213">
    <property type="term" value="F:dioxygenase activity"/>
    <property type="evidence" value="ECO:0007669"/>
    <property type="project" value="UniProtKB-KW"/>
</dbReference>
<dbReference type="STRING" id="1121003.SAMN03080618_01318"/>
<reference evidence="3" key="1">
    <citation type="submission" date="2016-10" db="EMBL/GenBank/DDBJ databases">
        <authorList>
            <person name="Varghese N."/>
            <person name="Submissions S."/>
        </authorList>
    </citation>
    <scope>NUCLEOTIDE SEQUENCE [LARGE SCALE GENOMIC DNA]</scope>
    <source>
        <strain evidence="3">DSM 21857</strain>
    </source>
</reference>
<organism evidence="2 3">
    <name type="scientific">Aquamicrobium aerolatum DSM 21857</name>
    <dbReference type="NCBI Taxonomy" id="1121003"/>
    <lineage>
        <taxon>Bacteria</taxon>
        <taxon>Pseudomonadati</taxon>
        <taxon>Pseudomonadota</taxon>
        <taxon>Alphaproteobacteria</taxon>
        <taxon>Hyphomicrobiales</taxon>
        <taxon>Phyllobacteriaceae</taxon>
        <taxon>Aerobium</taxon>
    </lineage>
</organism>
<dbReference type="InterPro" id="IPR029068">
    <property type="entry name" value="Glyas_Bleomycin-R_OHBP_Dase"/>
</dbReference>
<dbReference type="InterPro" id="IPR004360">
    <property type="entry name" value="Glyas_Fos-R_dOase_dom"/>
</dbReference>
<dbReference type="PANTHER" id="PTHR43279">
    <property type="entry name" value="CATECHOL-2,3-DIOXYGENASE"/>
    <property type="match status" value="1"/>
</dbReference>
<name>A0A1I3L037_9HYPH</name>
<dbReference type="AlphaFoldDB" id="A0A1I3L037"/>
<keyword evidence="2" id="KW-0560">Oxidoreductase</keyword>
<dbReference type="OrthoDB" id="9792626at2"/>
<evidence type="ECO:0000313" key="2">
    <source>
        <dbReference type="EMBL" id="SFI77938.1"/>
    </source>
</evidence>
<dbReference type="SUPFAM" id="SSF54593">
    <property type="entry name" value="Glyoxalase/Bleomycin resistance protein/Dihydroxybiphenyl dioxygenase"/>
    <property type="match status" value="2"/>
</dbReference>
<sequence>MGNIPFAAQTPVNIRRVGLRARDGNKLADYYKAVLGLQEMRRDGAVIGLGAGDREVLEIEESKAFREDDPSSAGLYHTAFLLPERKDLALWAKHISDLRLPLEGAADHAVSEAMYLTDPEGNGIEVYVDRPKEAWSYDGSSVRMGNHRLNFQSLMSEIGEGDVWAAVPDHTVIGHVHTRVGNVQEAERWWNEVQGLDTMLQYGPQAVFLSSGGYHHHIGANSWHSRGAGARELDRTGLNYVEFASRDAAADSVSSDPWGNEIRVLAGKA</sequence>
<evidence type="ECO:0000259" key="1">
    <source>
        <dbReference type="PROSITE" id="PS51819"/>
    </source>
</evidence>
<dbReference type="PANTHER" id="PTHR43279:SF1">
    <property type="entry name" value="CATECHOL-2,3-DIOXYGENASE"/>
    <property type="match status" value="1"/>
</dbReference>
<dbReference type="EMBL" id="FORF01000006">
    <property type="protein sequence ID" value="SFI77938.1"/>
    <property type="molecule type" value="Genomic_DNA"/>
</dbReference>
<accession>A0A1I3L037</accession>
<gene>
    <name evidence="2" type="ORF">SAMN03080618_01318</name>
</gene>
<dbReference type="RefSeq" id="WP_091520078.1">
    <property type="nucleotide sequence ID" value="NZ_FORF01000006.1"/>
</dbReference>
<keyword evidence="3" id="KW-1185">Reference proteome</keyword>
<feature type="domain" description="VOC" evidence="1">
    <location>
        <begin position="13"/>
        <end position="129"/>
    </location>
</feature>
<proteinExistence type="predicted"/>
<protein>
    <submittedName>
        <fullName evidence="2">Catechol 2,3-dioxygenase</fullName>
    </submittedName>
</protein>
<keyword evidence="2" id="KW-0223">Dioxygenase</keyword>
<dbReference type="PROSITE" id="PS51819">
    <property type="entry name" value="VOC"/>
    <property type="match status" value="1"/>
</dbReference>
<evidence type="ECO:0000313" key="3">
    <source>
        <dbReference type="Proteomes" id="UP000242763"/>
    </source>
</evidence>
<dbReference type="InterPro" id="IPR037523">
    <property type="entry name" value="VOC_core"/>
</dbReference>
<dbReference type="Pfam" id="PF00903">
    <property type="entry name" value="Glyoxalase"/>
    <property type="match status" value="1"/>
</dbReference>
<dbReference type="Gene3D" id="3.10.180.10">
    <property type="entry name" value="2,3-Dihydroxybiphenyl 1,2-Dioxygenase, domain 1"/>
    <property type="match status" value="2"/>
</dbReference>